<protein>
    <submittedName>
        <fullName evidence="2">TIGR03960 family B12-binding radical SAM protein</fullName>
    </submittedName>
</protein>
<dbReference type="SUPFAM" id="SSF102114">
    <property type="entry name" value="Radical SAM enzymes"/>
    <property type="match status" value="1"/>
</dbReference>
<dbReference type="OrthoDB" id="9806827at2"/>
<dbReference type="InterPro" id="IPR007197">
    <property type="entry name" value="rSAM"/>
</dbReference>
<dbReference type="AlphaFoldDB" id="A0A6P1ZQA7"/>
<dbReference type="NCBIfam" id="TIGR03936">
    <property type="entry name" value="sam_1_link_chp"/>
    <property type="match status" value="1"/>
</dbReference>
<sequence length="865" mass="95702">MRELLPLLPKPSRYLGVEEGAVVKNPDAVRGRLALAFPDLYEVGMSYTGMTMLYDAINRLDHLWAERVFAPCRETGAILTERGAALTTLESDTPLRELDCIGFHITHELCYSNVLFMLDLAGIPRRTKDRTDEPVIIAGGGCTLNAEPLAEFVDCMVLGDGEVILPPLVEAIADMRREGLERGELLAQLARIDGVYVPSIHLPRTEADEIAEPPAARRTLVRNLDDTVYPLAPVQPFGAVHDRFTIEIARGCTRGCRFCHAGMTYRPVRERSLDALGSIVENGLAASGYEELSLLSLSTGDFSALGALFHQTLPHCAAEQVAISLPSLRVGSVTPEIMAAIAGIRRTGATLAPEAGSQRLRDVINKGVTEEQLLEHVKHLFLNGWNGVKLYFMIGLPTETEEDLEAIVRLCRLVRETAFRTTPHKKGRITVTGAVSPFVPKPHTPFQWERQISLDEIKERIAFLKERFRQAKVNFRYHLPQMSWLEGVFSRGDRALSRVVELAYEKGALFDSWNDSLNLAPWREAMAELGVDPESYLAARDLDAPLPWDHLGCGVTREFLLRERKRALGAKVTPDCRYGACVSCGVCDCSAKGSEFSDHGEPAGIAHILNQATRDQETQETEDVAPASAEAAVAAEPTAAEDVAEEDACDVLGVKASHVRIWYATRGEAAFLSQLELQPTFERAFRRAGLPLSFSRGFHPLPLISFGRALPVGVASECEYINCFLREPLDAAAVRRALVPAMPAFLPVTYVEDLSMGKKQPQPVAERFRLEVQGDADRGVVRETWEAFRDAEEFPVQIETKKGVKTKDLRPYVTEIETDGFEDDAAVRFTLDWSGGYMSPLKIAMGVCPDLTLERFLLTKESARF</sequence>
<dbReference type="EMBL" id="QMIF01000001">
    <property type="protein sequence ID" value="TVM36758.1"/>
    <property type="molecule type" value="Genomic_DNA"/>
</dbReference>
<dbReference type="Pfam" id="PF04055">
    <property type="entry name" value="Radical_SAM"/>
    <property type="match status" value="1"/>
</dbReference>
<dbReference type="RefSeq" id="WP_144233810.1">
    <property type="nucleotide sequence ID" value="NZ_QMIF01000001.1"/>
</dbReference>
<name>A0A6P1ZQA7_9BACT</name>
<evidence type="ECO:0000259" key="1">
    <source>
        <dbReference type="PROSITE" id="PS51918"/>
    </source>
</evidence>
<dbReference type="GO" id="GO:0051536">
    <property type="term" value="F:iron-sulfur cluster binding"/>
    <property type="evidence" value="ECO:0007669"/>
    <property type="project" value="InterPro"/>
</dbReference>
<dbReference type="Pfam" id="PF10105">
    <property type="entry name" value="DUF2344"/>
    <property type="match status" value="1"/>
</dbReference>
<dbReference type="CDD" id="cd01335">
    <property type="entry name" value="Radical_SAM"/>
    <property type="match status" value="1"/>
</dbReference>
<reference evidence="2 3" key="1">
    <citation type="submission" date="2018-06" db="EMBL/GenBank/DDBJ databases">
        <title>Complete genome of Desulfovibrio marinus P48SEP.</title>
        <authorList>
            <person name="Crispim J.S."/>
            <person name="Vidigal P.M.P."/>
            <person name="Silva L.C.F."/>
            <person name="Araujo L.C."/>
            <person name="Laguardia C.N."/>
            <person name="Dias R.S."/>
            <person name="Sousa M.P."/>
            <person name="Paula S.O."/>
            <person name="Silva C."/>
        </authorList>
    </citation>
    <scope>NUCLEOTIDE SEQUENCE [LARGE SCALE GENOMIC DNA]</scope>
    <source>
        <strain evidence="2 3">P48SEP</strain>
    </source>
</reference>
<dbReference type="Gene3D" id="3.80.30.20">
    <property type="entry name" value="tm_1862 like domain"/>
    <property type="match status" value="1"/>
</dbReference>
<dbReference type="SMART" id="SM00729">
    <property type="entry name" value="Elp3"/>
    <property type="match status" value="1"/>
</dbReference>
<dbReference type="InterPro" id="IPR045784">
    <property type="entry name" value="Radical_SAM_N2"/>
</dbReference>
<dbReference type="SFLD" id="SFLDG01082">
    <property type="entry name" value="B12-binding_domain_containing"/>
    <property type="match status" value="1"/>
</dbReference>
<feature type="domain" description="Radical SAM core" evidence="1">
    <location>
        <begin position="238"/>
        <end position="476"/>
    </location>
</feature>
<dbReference type="PROSITE" id="PS51918">
    <property type="entry name" value="RADICAL_SAM"/>
    <property type="match status" value="1"/>
</dbReference>
<proteinExistence type="predicted"/>
<gene>
    <name evidence="2" type="ORF">DQK91_02225</name>
</gene>
<evidence type="ECO:0000313" key="3">
    <source>
        <dbReference type="Proteomes" id="UP000434052"/>
    </source>
</evidence>
<dbReference type="PANTHER" id="PTHR42731:SF1">
    <property type="entry name" value="RADICAL SAM DOMAIN PROTEIN"/>
    <property type="match status" value="1"/>
</dbReference>
<comment type="caution">
    <text evidence="2">The sequence shown here is derived from an EMBL/GenBank/DDBJ whole genome shotgun (WGS) entry which is preliminary data.</text>
</comment>
<evidence type="ECO:0000313" key="2">
    <source>
        <dbReference type="EMBL" id="TVM36758.1"/>
    </source>
</evidence>
<accession>A0A6P1ZQA7</accession>
<dbReference type="InterPro" id="IPR018768">
    <property type="entry name" value="DUF2344"/>
</dbReference>
<dbReference type="InterPro" id="IPR058240">
    <property type="entry name" value="rSAM_sf"/>
</dbReference>
<dbReference type="InterPro" id="IPR023404">
    <property type="entry name" value="rSAM_horseshoe"/>
</dbReference>
<dbReference type="GO" id="GO:0003824">
    <property type="term" value="F:catalytic activity"/>
    <property type="evidence" value="ECO:0007669"/>
    <property type="project" value="InterPro"/>
</dbReference>
<dbReference type="SFLD" id="SFLDS00029">
    <property type="entry name" value="Radical_SAM"/>
    <property type="match status" value="1"/>
</dbReference>
<dbReference type="InterPro" id="IPR006638">
    <property type="entry name" value="Elp3/MiaA/NifB-like_rSAM"/>
</dbReference>
<dbReference type="NCBIfam" id="TIGR03960">
    <property type="entry name" value="rSAM_fuse_unch"/>
    <property type="match status" value="1"/>
</dbReference>
<dbReference type="InterPro" id="IPR023862">
    <property type="entry name" value="CHP03960_rSAM"/>
</dbReference>
<dbReference type="PANTHER" id="PTHR42731">
    <property type="entry name" value="SLL1084 PROTEIN"/>
    <property type="match status" value="1"/>
</dbReference>
<dbReference type="Proteomes" id="UP000434052">
    <property type="component" value="Unassembled WGS sequence"/>
</dbReference>
<organism evidence="2 3">
    <name type="scientific">Oceanidesulfovibrio marinus</name>
    <dbReference type="NCBI Taxonomy" id="370038"/>
    <lineage>
        <taxon>Bacteria</taxon>
        <taxon>Pseudomonadati</taxon>
        <taxon>Thermodesulfobacteriota</taxon>
        <taxon>Desulfovibrionia</taxon>
        <taxon>Desulfovibrionales</taxon>
        <taxon>Desulfovibrionaceae</taxon>
        <taxon>Oceanidesulfovibrio</taxon>
    </lineage>
</organism>
<dbReference type="Pfam" id="PF19864">
    <property type="entry name" value="Radical_SAM_N2"/>
    <property type="match status" value="1"/>
</dbReference>